<dbReference type="RefSeq" id="WP_062743999.1">
    <property type="nucleotide sequence ID" value="NZ_JACYMQ010000009.1"/>
</dbReference>
<feature type="signal peptide" evidence="1">
    <location>
        <begin position="1"/>
        <end position="20"/>
    </location>
</feature>
<dbReference type="OrthoDB" id="6497422at2"/>
<organism evidence="3 4">
    <name type="scientific">Erwinia persicina</name>
    <dbReference type="NCBI Taxonomy" id="55211"/>
    <lineage>
        <taxon>Bacteria</taxon>
        <taxon>Pseudomonadati</taxon>
        <taxon>Pseudomonadota</taxon>
        <taxon>Gammaproteobacteria</taxon>
        <taxon>Enterobacterales</taxon>
        <taxon>Erwiniaceae</taxon>
        <taxon>Erwinia</taxon>
    </lineage>
</organism>
<evidence type="ECO:0000313" key="5">
    <source>
        <dbReference type="Proteomes" id="UP000661012"/>
    </source>
</evidence>
<gene>
    <name evidence="3" type="ORF">EpCFBP13511_06655</name>
    <name evidence="2" type="ORF">IFT93_22090</name>
</gene>
<accession>A0A4U3FF56</accession>
<evidence type="ECO:0000313" key="4">
    <source>
        <dbReference type="Proteomes" id="UP000306393"/>
    </source>
</evidence>
<dbReference type="AlphaFoldDB" id="A0A4U3FF56"/>
<evidence type="ECO:0000313" key="2">
    <source>
        <dbReference type="EMBL" id="MBD8109064.1"/>
    </source>
</evidence>
<dbReference type="Proteomes" id="UP000661012">
    <property type="component" value="Unassembled WGS sequence"/>
</dbReference>
<feature type="chain" id="PRO_5020952651" evidence="1">
    <location>
        <begin position="21"/>
        <end position="151"/>
    </location>
</feature>
<proteinExistence type="predicted"/>
<sequence length="151" mass="17220">MIKNIINTFFILFISFGASADESFKCISQYKTHVEDDTESVNFEGRITVFLQNDNNGFFSLAGHVSTKDNHYLLSRTANFTLASQEVNQVKKVNIIKVIKHPTDTTPEDIWMDYILPELPGIDFHIEIWSLKDNLILIKSINTGYLVCAKT</sequence>
<name>A0A4U3FF56_9GAMM</name>
<evidence type="ECO:0000313" key="3">
    <source>
        <dbReference type="EMBL" id="TKJ92481.1"/>
    </source>
</evidence>
<dbReference type="EMBL" id="JACYNN010000031">
    <property type="protein sequence ID" value="MBD8109064.1"/>
    <property type="molecule type" value="Genomic_DNA"/>
</dbReference>
<reference evidence="2 5" key="2">
    <citation type="journal article" date="2020" name="FEMS Microbiol. Ecol.">
        <title>Temporal dynamics of bacterial communities during seed development and maturation.</title>
        <authorList>
            <person name="Chesneau G."/>
            <person name="Torres-Cortes G."/>
            <person name="Briand M."/>
            <person name="Darrasse A."/>
            <person name="Preveaux A."/>
            <person name="Marais C."/>
            <person name="Jacques M.A."/>
            <person name="Shade A."/>
            <person name="Barret M."/>
        </authorList>
    </citation>
    <scope>NUCLEOTIDE SEQUENCE [LARGE SCALE GENOMIC DNA]</scope>
    <source>
        <strain evidence="2 5">CFBP13732</strain>
    </source>
</reference>
<evidence type="ECO:0000256" key="1">
    <source>
        <dbReference type="SAM" id="SignalP"/>
    </source>
</evidence>
<dbReference type="Proteomes" id="UP000306393">
    <property type="component" value="Unassembled WGS sequence"/>
</dbReference>
<keyword evidence="5" id="KW-1185">Reference proteome</keyword>
<protein>
    <submittedName>
        <fullName evidence="3">Uncharacterized protein</fullName>
    </submittedName>
</protein>
<keyword evidence="1" id="KW-0732">Signal</keyword>
<comment type="caution">
    <text evidence="3">The sequence shown here is derived from an EMBL/GenBank/DDBJ whole genome shotgun (WGS) entry which is preliminary data.</text>
</comment>
<dbReference type="EMBL" id="QGAC01000005">
    <property type="protein sequence ID" value="TKJ92481.1"/>
    <property type="molecule type" value="Genomic_DNA"/>
</dbReference>
<reference evidence="3 4" key="1">
    <citation type="journal article" date="2019" name="Sci. Rep.">
        <title>Differences in resource use lead to coexistence of seed-transmitted microbial populations.</title>
        <authorList>
            <person name="Torres-Cortes G."/>
            <person name="Garcia B.J."/>
            <person name="Compant S."/>
            <person name="Rezki S."/>
            <person name="Jones P."/>
            <person name="Preveaux A."/>
            <person name="Briand M."/>
            <person name="Roulet A."/>
            <person name="Bouchez O."/>
            <person name="Jacobson D."/>
            <person name="Barret M."/>
        </authorList>
    </citation>
    <scope>NUCLEOTIDE SEQUENCE [LARGE SCALE GENOMIC DNA]</scope>
    <source>
        <strain evidence="3 4">CFBP13511</strain>
    </source>
</reference>